<name>A0A6B3LX62_9BACT</name>
<organism evidence="2 3">
    <name type="scientific">Pontibacter burrus</name>
    <dbReference type="NCBI Taxonomy" id="2704466"/>
    <lineage>
        <taxon>Bacteria</taxon>
        <taxon>Pseudomonadati</taxon>
        <taxon>Bacteroidota</taxon>
        <taxon>Cytophagia</taxon>
        <taxon>Cytophagales</taxon>
        <taxon>Hymenobacteraceae</taxon>
        <taxon>Pontibacter</taxon>
    </lineage>
</organism>
<sequence length="220" mass="24172">METTYSNCPACKSKIGSGLFSGHSLADEKLVPFINEFSKYKHPAFCSNCQFSALDEAKKNWNAELRSIRTDLEQLIKIIPIVTIHTPVNWQYETLGIVTGQTTTGTGVFSEVASSFTDFFGGQSGAYNEKLKNGEDLCMAQLRIKCLELGGNAIVGADIDYSEVGGGKGMLMVCMAGTAVRITNSNILGEEKHKAFETIQQQLTRRTYLQNFASFNKIIV</sequence>
<dbReference type="RefSeq" id="WP_163915098.1">
    <property type="nucleotide sequence ID" value="NZ_JAAGWD010000004.1"/>
</dbReference>
<dbReference type="SUPFAM" id="SSF117782">
    <property type="entry name" value="YbjQ-like"/>
    <property type="match status" value="1"/>
</dbReference>
<dbReference type="Proteomes" id="UP000474777">
    <property type="component" value="Unassembled WGS sequence"/>
</dbReference>
<dbReference type="EMBL" id="JAAGWD010000004">
    <property type="protein sequence ID" value="NEM98210.1"/>
    <property type="molecule type" value="Genomic_DNA"/>
</dbReference>
<dbReference type="PANTHER" id="PTHR34068:SF1">
    <property type="entry name" value="UPF0145 PROTEIN YBJQ"/>
    <property type="match status" value="1"/>
</dbReference>
<dbReference type="AlphaFoldDB" id="A0A6B3LX62"/>
<dbReference type="PANTHER" id="PTHR34068">
    <property type="entry name" value="UPF0145 PROTEIN YBJQ"/>
    <property type="match status" value="1"/>
</dbReference>
<dbReference type="InterPro" id="IPR035439">
    <property type="entry name" value="UPF0145_dom_sf"/>
</dbReference>
<dbReference type="Pfam" id="PF01906">
    <property type="entry name" value="YbjQ_1"/>
    <property type="match status" value="1"/>
</dbReference>
<evidence type="ECO:0000313" key="3">
    <source>
        <dbReference type="Proteomes" id="UP000474777"/>
    </source>
</evidence>
<comment type="caution">
    <text evidence="2">The sequence shown here is derived from an EMBL/GenBank/DDBJ whole genome shotgun (WGS) entry which is preliminary data.</text>
</comment>
<comment type="similarity">
    <text evidence="1">Belongs to the UPF0145 family.</text>
</comment>
<proteinExistence type="inferred from homology"/>
<gene>
    <name evidence="2" type="ORF">GXP69_10920</name>
</gene>
<evidence type="ECO:0000313" key="2">
    <source>
        <dbReference type="EMBL" id="NEM98210.1"/>
    </source>
</evidence>
<evidence type="ECO:0000256" key="1">
    <source>
        <dbReference type="ARBA" id="ARBA00010751"/>
    </source>
</evidence>
<dbReference type="Gene3D" id="3.30.110.70">
    <property type="entry name" value="Hypothetical protein apc22750. Chain B"/>
    <property type="match status" value="1"/>
</dbReference>
<reference evidence="2 3" key="1">
    <citation type="submission" date="2020-02" db="EMBL/GenBank/DDBJ databases">
        <authorList>
            <person name="Kim M.K."/>
        </authorList>
    </citation>
    <scope>NUCLEOTIDE SEQUENCE [LARGE SCALE GENOMIC DNA]</scope>
    <source>
        <strain evidence="2 3">BT327</strain>
    </source>
</reference>
<accession>A0A6B3LX62</accession>
<dbReference type="InterPro" id="IPR002765">
    <property type="entry name" value="UPF0145_YbjQ-like"/>
</dbReference>
<keyword evidence="3" id="KW-1185">Reference proteome</keyword>
<protein>
    <submittedName>
        <fullName evidence="2">YbjQ family protein</fullName>
    </submittedName>
</protein>